<organism evidence="1 2">
    <name type="scientific">Maribacter confluentis</name>
    <dbReference type="NCBI Taxonomy" id="1656093"/>
    <lineage>
        <taxon>Bacteria</taxon>
        <taxon>Pseudomonadati</taxon>
        <taxon>Bacteroidota</taxon>
        <taxon>Flavobacteriia</taxon>
        <taxon>Flavobacteriales</taxon>
        <taxon>Flavobacteriaceae</taxon>
        <taxon>Maribacter</taxon>
    </lineage>
</organism>
<gene>
    <name evidence="1" type="ORF">Q2T41_14990</name>
</gene>
<dbReference type="EMBL" id="JAUKUC010000001">
    <property type="protein sequence ID" value="MDO1513964.1"/>
    <property type="molecule type" value="Genomic_DNA"/>
</dbReference>
<comment type="caution">
    <text evidence="1">The sequence shown here is derived from an EMBL/GenBank/DDBJ whole genome shotgun (WGS) entry which is preliminary data.</text>
</comment>
<name>A0ABT8RSS1_9FLAO</name>
<accession>A0ABT8RSS1</accession>
<reference evidence="1" key="1">
    <citation type="journal article" date="2014" name="Int. J. Syst. Evol. Microbiol.">
        <title>Complete genome of a new Firmicutes species belonging to the dominant human colonic microbiota ('Ruminococcus bicirculans') reveals two chromosomes and a selective capacity to utilize plant glucans.</title>
        <authorList>
            <consortium name="NISC Comparative Sequencing Program"/>
            <person name="Wegmann U."/>
            <person name="Louis P."/>
            <person name="Goesmann A."/>
            <person name="Henrissat B."/>
            <person name="Duncan S.H."/>
            <person name="Flint H.J."/>
        </authorList>
    </citation>
    <scope>NUCLEOTIDE SEQUENCE</scope>
    <source>
        <strain evidence="1">CECT 8869</strain>
    </source>
</reference>
<reference evidence="1" key="2">
    <citation type="submission" date="2023-06" db="EMBL/GenBank/DDBJ databases">
        <authorList>
            <person name="Lucena T."/>
            <person name="Sun Q."/>
        </authorList>
    </citation>
    <scope>NUCLEOTIDE SEQUENCE</scope>
    <source>
        <strain evidence="1">CECT 8869</strain>
    </source>
</reference>
<evidence type="ECO:0008006" key="3">
    <source>
        <dbReference type="Google" id="ProtNLM"/>
    </source>
</evidence>
<protein>
    <recommendedName>
        <fullName evidence="3">Four helix bundle protein</fullName>
    </recommendedName>
</protein>
<proteinExistence type="predicted"/>
<evidence type="ECO:0000313" key="2">
    <source>
        <dbReference type="Proteomes" id="UP001168579"/>
    </source>
</evidence>
<dbReference type="Proteomes" id="UP001168579">
    <property type="component" value="Unassembled WGS sequence"/>
</dbReference>
<evidence type="ECO:0000313" key="1">
    <source>
        <dbReference type="EMBL" id="MDO1513964.1"/>
    </source>
</evidence>
<sequence length="161" mass="19123">MYLKQIYKKRLLSIENYEITDVILYILILPHSMAYRSLKNLPIYRKALELCTMSREIASYVTFNKDLVRLYESKSLRDIIANSILTDAILIPQKIAQVEHSNCTNERLEHISFINIIIRNINSYCLGLEKHGVKETEYINLLRAEIKSFRKSYKKWRIEHL</sequence>
<dbReference type="RefSeq" id="WP_304436738.1">
    <property type="nucleotide sequence ID" value="NZ_JAUKUC010000001.1"/>
</dbReference>
<keyword evidence="2" id="KW-1185">Reference proteome</keyword>